<dbReference type="InterPro" id="IPR037185">
    <property type="entry name" value="EmrE-like"/>
</dbReference>
<keyword evidence="3 6" id="KW-0812">Transmembrane</keyword>
<dbReference type="PANTHER" id="PTHR22911">
    <property type="entry name" value="ACYL-MALONYL CONDENSING ENZYME-RELATED"/>
    <property type="match status" value="1"/>
</dbReference>
<evidence type="ECO:0000256" key="5">
    <source>
        <dbReference type="ARBA" id="ARBA00023136"/>
    </source>
</evidence>
<evidence type="ECO:0000256" key="2">
    <source>
        <dbReference type="ARBA" id="ARBA00009853"/>
    </source>
</evidence>
<feature type="domain" description="EamA" evidence="7">
    <location>
        <begin position="151"/>
        <end position="287"/>
    </location>
</feature>
<keyword evidence="4 6" id="KW-1133">Transmembrane helix</keyword>
<evidence type="ECO:0000256" key="1">
    <source>
        <dbReference type="ARBA" id="ARBA00004141"/>
    </source>
</evidence>
<dbReference type="Pfam" id="PF00892">
    <property type="entry name" value="EamA"/>
    <property type="match status" value="2"/>
</dbReference>
<dbReference type="AlphaFoldDB" id="A0A231V0C9"/>
<accession>A0A231V0C9</accession>
<dbReference type="PANTHER" id="PTHR22911:SF6">
    <property type="entry name" value="SOLUTE CARRIER FAMILY 35 MEMBER G1"/>
    <property type="match status" value="1"/>
</dbReference>
<evidence type="ECO:0000259" key="7">
    <source>
        <dbReference type="Pfam" id="PF00892"/>
    </source>
</evidence>
<evidence type="ECO:0000256" key="3">
    <source>
        <dbReference type="ARBA" id="ARBA00022692"/>
    </source>
</evidence>
<feature type="transmembrane region" description="Helical" evidence="6">
    <location>
        <begin position="179"/>
        <end position="201"/>
    </location>
</feature>
<feature type="transmembrane region" description="Helical" evidence="6">
    <location>
        <begin position="246"/>
        <end position="265"/>
    </location>
</feature>
<feature type="transmembrane region" description="Helical" evidence="6">
    <location>
        <begin position="99"/>
        <end position="118"/>
    </location>
</feature>
<feature type="transmembrane region" description="Helical" evidence="6">
    <location>
        <begin position="125"/>
        <end position="145"/>
    </location>
</feature>
<dbReference type="GO" id="GO:0016020">
    <property type="term" value="C:membrane"/>
    <property type="evidence" value="ECO:0007669"/>
    <property type="project" value="UniProtKB-SubCell"/>
</dbReference>
<feature type="transmembrane region" description="Helical" evidence="6">
    <location>
        <begin position="7"/>
        <end position="30"/>
    </location>
</feature>
<comment type="caution">
    <text evidence="8">The sequence shown here is derived from an EMBL/GenBank/DDBJ whole genome shotgun (WGS) entry which is preliminary data.</text>
</comment>
<evidence type="ECO:0000313" key="8">
    <source>
        <dbReference type="EMBL" id="OXT01491.1"/>
    </source>
</evidence>
<feature type="transmembrane region" description="Helical" evidence="6">
    <location>
        <begin position="72"/>
        <end position="93"/>
    </location>
</feature>
<name>A0A231V0C9_9HYPH</name>
<comment type="similarity">
    <text evidence="2">Belongs to the drug/metabolite transporter (DMT) superfamily. 10 TMS drug/metabolite exporter (DME) (TC 2.A.7.3) family.</text>
</comment>
<comment type="subcellular location">
    <subcellularLocation>
        <location evidence="1">Membrane</location>
        <topology evidence="1">Multi-pass membrane protein</topology>
    </subcellularLocation>
</comment>
<dbReference type="Proteomes" id="UP000215405">
    <property type="component" value="Unassembled WGS sequence"/>
</dbReference>
<organism evidence="8 9">
    <name type="scientific">Notoacmeibacter marinus</name>
    <dbReference type="NCBI Taxonomy" id="1876515"/>
    <lineage>
        <taxon>Bacteria</taxon>
        <taxon>Pseudomonadati</taxon>
        <taxon>Pseudomonadota</taxon>
        <taxon>Alphaproteobacteria</taxon>
        <taxon>Hyphomicrobiales</taxon>
        <taxon>Notoacmeibacteraceae</taxon>
        <taxon>Notoacmeibacter</taxon>
    </lineage>
</organism>
<sequence>MTQDRTLLGIMLMVAFCAIIPIGDAMAKILGGTVPLIQLLAVRLAFQAAILLPIVILAKIPFRLSARHMRIVILRTAIFVGAMAAMFTALRFLPLADAVAIAFVMPFIMLLLGATMLGEEVGPRRIAACTVGFVGTLLVIQPSFVEVGLPALLPLLVAVLFAFYMLISRQIAQDCDPIALQAWSGLLATPPLLLLLAFTWWKNGPVFGAVMPNMTEAVLMAGIGVFGTGAHLLMTWSLRFAPSATLAPVQYLEIPFATLYGWLIFRDLPDGLAAIGIAIIIAAGLYILVREQRLARPRPPEA</sequence>
<feature type="transmembrane region" description="Helical" evidence="6">
    <location>
        <begin position="213"/>
        <end position="234"/>
    </location>
</feature>
<gene>
    <name evidence="8" type="ORF">B7H23_00460</name>
</gene>
<reference evidence="9" key="1">
    <citation type="journal article" date="2017" name="Int. J. Syst. Evol. Microbiol.">
        <title>Notoacmeibacter marinus gen. nov., sp. nov., isolated from the gut of a limpet and proposal of Notoacmeibacteraceae fam. nov. in the order Rhizobiales of the class Alphaproteobacteria.</title>
        <authorList>
            <person name="Huang Z."/>
            <person name="Guo F."/>
            <person name="Lai Q."/>
        </authorList>
    </citation>
    <scope>NUCLEOTIDE SEQUENCE [LARGE SCALE GENOMIC DNA]</scope>
    <source>
        <strain evidence="9">XMTR2A4</strain>
    </source>
</reference>
<dbReference type="SUPFAM" id="SSF103481">
    <property type="entry name" value="Multidrug resistance efflux transporter EmrE"/>
    <property type="match status" value="2"/>
</dbReference>
<feature type="domain" description="EamA" evidence="7">
    <location>
        <begin position="8"/>
        <end position="140"/>
    </location>
</feature>
<keyword evidence="9" id="KW-1185">Reference proteome</keyword>
<feature type="transmembrane region" description="Helical" evidence="6">
    <location>
        <begin position="151"/>
        <end position="167"/>
    </location>
</feature>
<feature type="transmembrane region" description="Helical" evidence="6">
    <location>
        <begin position="36"/>
        <end position="60"/>
    </location>
</feature>
<evidence type="ECO:0000256" key="4">
    <source>
        <dbReference type="ARBA" id="ARBA00022989"/>
    </source>
</evidence>
<proteinExistence type="inferred from homology"/>
<keyword evidence="5 6" id="KW-0472">Membrane</keyword>
<dbReference type="RefSeq" id="WP_094075461.1">
    <property type="nucleotide sequence ID" value="NZ_NBYO01000001.1"/>
</dbReference>
<evidence type="ECO:0000256" key="6">
    <source>
        <dbReference type="SAM" id="Phobius"/>
    </source>
</evidence>
<feature type="transmembrane region" description="Helical" evidence="6">
    <location>
        <begin position="271"/>
        <end position="289"/>
    </location>
</feature>
<protein>
    <submittedName>
        <fullName evidence="8">EamA family transporter</fullName>
    </submittedName>
</protein>
<dbReference type="EMBL" id="NBYO01000001">
    <property type="protein sequence ID" value="OXT01491.1"/>
    <property type="molecule type" value="Genomic_DNA"/>
</dbReference>
<evidence type="ECO:0000313" key="9">
    <source>
        <dbReference type="Proteomes" id="UP000215405"/>
    </source>
</evidence>
<dbReference type="InterPro" id="IPR000620">
    <property type="entry name" value="EamA_dom"/>
</dbReference>